<evidence type="ECO:0000313" key="1">
    <source>
        <dbReference type="EMBL" id="MBY0099160.1"/>
    </source>
</evidence>
<sequence length="75" mass="8168">MGLGSVKSELSSIIGELESIEAGLRNDFEGIGSERAAARIREFIEECERARRALNRVNPSNLSEAFLEKSGKGKS</sequence>
<reference evidence="1 2" key="1">
    <citation type="submission" date="2020-07" db="EMBL/GenBank/DDBJ databases">
        <title>Fungal Genomes of the International Space Station.</title>
        <authorList>
            <person name="Seuylemezian A."/>
            <person name="Singh N.K."/>
            <person name="Wood J."/>
            <person name="Venkateswaran K."/>
        </authorList>
    </citation>
    <scope>NUCLEOTIDE SEQUENCE [LARGE SCALE GENOMIC DNA]</scope>
    <source>
        <strain evidence="1 2">PL-B2</strain>
    </source>
</reference>
<evidence type="ECO:0000313" key="2">
    <source>
        <dbReference type="Proteomes" id="UP000769780"/>
    </source>
</evidence>
<accession>A0ABS7KAC8</accession>
<dbReference type="RefSeq" id="WP_221875378.1">
    <property type="nucleotide sequence ID" value="NZ_JACWFH010000032.1"/>
</dbReference>
<gene>
    <name evidence="1" type="ORF">H0185_20530</name>
</gene>
<protein>
    <submittedName>
        <fullName evidence="1">Uncharacterized protein</fullName>
    </submittedName>
</protein>
<organism evidence="1 2">
    <name type="scientific">Mesobacillus maritimus</name>
    <dbReference type="NCBI Taxonomy" id="1643336"/>
    <lineage>
        <taxon>Bacteria</taxon>
        <taxon>Bacillati</taxon>
        <taxon>Bacillota</taxon>
        <taxon>Bacilli</taxon>
        <taxon>Bacillales</taxon>
        <taxon>Bacillaceae</taxon>
        <taxon>Mesobacillus</taxon>
    </lineage>
</organism>
<comment type="caution">
    <text evidence="1">The sequence shown here is derived from an EMBL/GenBank/DDBJ whole genome shotgun (WGS) entry which is preliminary data.</text>
</comment>
<dbReference type="Proteomes" id="UP000769780">
    <property type="component" value="Unassembled WGS sequence"/>
</dbReference>
<proteinExistence type="predicted"/>
<keyword evidence="2" id="KW-1185">Reference proteome</keyword>
<dbReference type="EMBL" id="JACWFH010000032">
    <property type="protein sequence ID" value="MBY0099160.1"/>
    <property type="molecule type" value="Genomic_DNA"/>
</dbReference>
<name>A0ABS7KAC8_9BACI</name>